<dbReference type="EMBL" id="BBNO01000010">
    <property type="protein sequence ID" value="GAO12302.1"/>
    <property type="molecule type" value="Genomic_DNA"/>
</dbReference>
<dbReference type="RefSeq" id="WP_245698934.1">
    <property type="nucleotide sequence ID" value="NZ_BBNO01000010.1"/>
</dbReference>
<evidence type="ECO:0000313" key="2">
    <source>
        <dbReference type="Proteomes" id="UP000048965"/>
    </source>
</evidence>
<sequence>MFASYAGAVAVAGVLTLVFLWGVVGVADAVELGSLWLDYMARGAVDLAGYIGLTSALWPRPARPFHDVEG</sequence>
<comment type="caution">
    <text evidence="1">The sequence shown here is derived from an EMBL/GenBank/DDBJ whole genome shotgun (WGS) entry which is preliminary data.</text>
</comment>
<dbReference type="Proteomes" id="UP000048965">
    <property type="component" value="Unassembled WGS sequence"/>
</dbReference>
<protein>
    <submittedName>
        <fullName evidence="1">Uncharacterized protein</fullName>
    </submittedName>
</protein>
<gene>
    <name evidence="1" type="ORF">TPA0598_10_02720</name>
</gene>
<reference evidence="1 2" key="2">
    <citation type="journal article" date="2015" name="Stand. Genomic Sci.">
        <title>Draft genome sequence of marine-derived Streptomyces sp. TP-A0598, a producer of anti-MRSA antibiotic lydicamycins.</title>
        <authorList>
            <person name="Komaki H."/>
            <person name="Ichikawa N."/>
            <person name="Hosoyama A."/>
            <person name="Fujita N."/>
            <person name="Igarashi Y."/>
        </authorList>
    </citation>
    <scope>NUCLEOTIDE SEQUENCE [LARGE SCALE GENOMIC DNA]</scope>
    <source>
        <strain evidence="1 2">NBRC 110027</strain>
    </source>
</reference>
<name>A0A0P4RG92_9ACTN</name>
<dbReference type="AlphaFoldDB" id="A0A0P4RG92"/>
<reference evidence="2" key="1">
    <citation type="submission" date="2014-09" db="EMBL/GenBank/DDBJ databases">
        <title>Whole genome shotgun sequence of Streptomyces sp. NBRC 110027.</title>
        <authorList>
            <person name="Komaki H."/>
            <person name="Ichikawa N."/>
            <person name="Katano-Makiyama Y."/>
            <person name="Hosoyama A."/>
            <person name="Hashimoto M."/>
            <person name="Uohara A."/>
            <person name="Kitahashi Y."/>
            <person name="Ohji S."/>
            <person name="Kimura A."/>
            <person name="Yamazoe A."/>
            <person name="Igarashi Y."/>
            <person name="Fujita N."/>
        </authorList>
    </citation>
    <scope>NUCLEOTIDE SEQUENCE [LARGE SCALE GENOMIC DNA]</scope>
    <source>
        <strain evidence="2">NBRC 110027</strain>
    </source>
</reference>
<organism evidence="1 2">
    <name type="scientific">Streptomyces lydicamycinicus</name>
    <dbReference type="NCBI Taxonomy" id="1546107"/>
    <lineage>
        <taxon>Bacteria</taxon>
        <taxon>Bacillati</taxon>
        <taxon>Actinomycetota</taxon>
        <taxon>Actinomycetes</taxon>
        <taxon>Kitasatosporales</taxon>
        <taxon>Streptomycetaceae</taxon>
        <taxon>Streptomyces</taxon>
    </lineage>
</organism>
<proteinExistence type="predicted"/>
<keyword evidence="2" id="KW-1185">Reference proteome</keyword>
<evidence type="ECO:0000313" key="1">
    <source>
        <dbReference type="EMBL" id="GAO12302.1"/>
    </source>
</evidence>
<accession>A0A0P4RG92</accession>